<keyword evidence="3" id="KW-1185">Reference proteome</keyword>
<name>A0A840PA16_9ACTN</name>
<dbReference type="AlphaFoldDB" id="A0A840PA16"/>
<protein>
    <submittedName>
        <fullName evidence="2">Uncharacterized protein</fullName>
    </submittedName>
</protein>
<evidence type="ECO:0000313" key="3">
    <source>
        <dbReference type="Proteomes" id="UP000578449"/>
    </source>
</evidence>
<evidence type="ECO:0000313" key="2">
    <source>
        <dbReference type="EMBL" id="MBB5135849.1"/>
    </source>
</evidence>
<gene>
    <name evidence="2" type="ORF">HNP84_005593</name>
</gene>
<feature type="region of interest" description="Disordered" evidence="1">
    <location>
        <begin position="27"/>
        <end position="137"/>
    </location>
</feature>
<feature type="compositionally biased region" description="Basic and acidic residues" evidence="1">
    <location>
        <begin position="106"/>
        <end position="116"/>
    </location>
</feature>
<reference evidence="2 3" key="1">
    <citation type="submission" date="2020-08" db="EMBL/GenBank/DDBJ databases">
        <title>Genomic Encyclopedia of Type Strains, Phase IV (KMG-IV): sequencing the most valuable type-strain genomes for metagenomic binning, comparative biology and taxonomic classification.</title>
        <authorList>
            <person name="Goeker M."/>
        </authorList>
    </citation>
    <scope>NUCLEOTIDE SEQUENCE [LARGE SCALE GENOMIC DNA]</scope>
    <source>
        <strain evidence="2 3">DSM 45615</strain>
    </source>
</reference>
<sequence length="449" mass="46484">MCGGGPGSGVGRWLWCAAGQWADHVDGPRPAGQHLHASRRPTAGGAGLTVQGEQDGETCHLGARGRGRRQGEGRDVLSGIAGERDREATPSAGAAVTARPASSAQRGEHTADRAHETTPANPSRSCPHPGRSRPHPRSLALAFVPAPRPLALAFVPAPPARPGPVARARRRAGVSGRRWILRPTGWGWMPELAETRRPPAASSRTVTHPVGRVTVPVGPRLVRPALGPARVGCPSSPSRVLRLAWLCRACRPLGSCPCSTGPRRRARARSGIAARSPPGRLRCLSSCPRRSSLPRWSARAGRPRPSACPAPGLAPPRVPAVGFVPALGPAPASRSCPVGIAARSPEGRWRCLSSCPCRSLLLRWSGSGGRPEAAVARSRRVLSRSCPCCGGLPPGMPLGWRGAGLGRGGVVAGACAEVGSGGGRAGWGVWDGVVGGLWGRVGGMGRHCL</sequence>
<accession>A0A840PA16</accession>
<organism evidence="2 3">
    <name type="scientific">Thermocatellispora tengchongensis</name>
    <dbReference type="NCBI Taxonomy" id="1073253"/>
    <lineage>
        <taxon>Bacteria</taxon>
        <taxon>Bacillati</taxon>
        <taxon>Actinomycetota</taxon>
        <taxon>Actinomycetes</taxon>
        <taxon>Streptosporangiales</taxon>
        <taxon>Streptosporangiaceae</taxon>
        <taxon>Thermocatellispora</taxon>
    </lineage>
</organism>
<dbReference type="Proteomes" id="UP000578449">
    <property type="component" value="Unassembled WGS sequence"/>
</dbReference>
<dbReference type="EMBL" id="JACHGN010000012">
    <property type="protein sequence ID" value="MBB5135849.1"/>
    <property type="molecule type" value="Genomic_DNA"/>
</dbReference>
<evidence type="ECO:0000256" key="1">
    <source>
        <dbReference type="SAM" id="MobiDB-lite"/>
    </source>
</evidence>
<proteinExistence type="predicted"/>
<comment type="caution">
    <text evidence="2">The sequence shown here is derived from an EMBL/GenBank/DDBJ whole genome shotgun (WGS) entry which is preliminary data.</text>
</comment>